<evidence type="ECO:0000259" key="11">
    <source>
        <dbReference type="PROSITE" id="PS50089"/>
    </source>
</evidence>
<evidence type="ECO:0000256" key="3">
    <source>
        <dbReference type="ARBA" id="ARBA00012483"/>
    </source>
</evidence>
<feature type="compositionally biased region" description="Low complexity" evidence="10">
    <location>
        <begin position="348"/>
        <end position="368"/>
    </location>
</feature>
<evidence type="ECO:0000313" key="12">
    <source>
        <dbReference type="EnsemblMetazoa" id="ACOM035463-PA.1"/>
    </source>
</evidence>
<organism evidence="12">
    <name type="scientific">Anopheles coluzzii</name>
    <name type="common">African malaria mosquito</name>
    <dbReference type="NCBI Taxonomy" id="1518534"/>
    <lineage>
        <taxon>Eukaryota</taxon>
        <taxon>Metazoa</taxon>
        <taxon>Ecdysozoa</taxon>
        <taxon>Arthropoda</taxon>
        <taxon>Hexapoda</taxon>
        <taxon>Insecta</taxon>
        <taxon>Pterygota</taxon>
        <taxon>Neoptera</taxon>
        <taxon>Endopterygota</taxon>
        <taxon>Diptera</taxon>
        <taxon>Nematocera</taxon>
        <taxon>Culicoidea</taxon>
        <taxon>Culicidae</taxon>
        <taxon>Anophelinae</taxon>
        <taxon>Anopheles</taxon>
    </lineage>
</organism>
<keyword evidence="6 9" id="KW-0863">Zinc-finger</keyword>
<feature type="compositionally biased region" description="Polar residues" evidence="10">
    <location>
        <begin position="335"/>
        <end position="347"/>
    </location>
</feature>
<feature type="region of interest" description="Disordered" evidence="10">
    <location>
        <begin position="117"/>
        <end position="201"/>
    </location>
</feature>
<dbReference type="SMART" id="SM00184">
    <property type="entry name" value="RING"/>
    <property type="match status" value="1"/>
</dbReference>
<dbReference type="VEuPathDB" id="VectorBase:ACON2_042422"/>
<dbReference type="PANTHER" id="PTHR45931:SF3">
    <property type="entry name" value="RING ZINC FINGER-CONTAINING PROTEIN"/>
    <property type="match status" value="1"/>
</dbReference>
<dbReference type="InterPro" id="IPR051834">
    <property type="entry name" value="RING_finger_E3_ligase"/>
</dbReference>
<evidence type="ECO:0000256" key="8">
    <source>
        <dbReference type="ARBA" id="ARBA00022833"/>
    </source>
</evidence>
<evidence type="ECO:0000256" key="2">
    <source>
        <dbReference type="ARBA" id="ARBA00004906"/>
    </source>
</evidence>
<dbReference type="EC" id="2.3.2.27" evidence="3"/>
<feature type="region of interest" description="Disordered" evidence="10">
    <location>
        <begin position="335"/>
        <end position="377"/>
    </location>
</feature>
<name>A0A8W7PPC5_ANOCL</name>
<keyword evidence="5" id="KW-0479">Metal-binding</keyword>
<dbReference type="FunFam" id="3.30.40.10:FF:000069">
    <property type="entry name" value="E3 ubiquitin-protein ligase RNF115"/>
    <property type="match status" value="1"/>
</dbReference>
<evidence type="ECO:0000256" key="6">
    <source>
        <dbReference type="ARBA" id="ARBA00022771"/>
    </source>
</evidence>
<dbReference type="InterPro" id="IPR013083">
    <property type="entry name" value="Znf_RING/FYVE/PHD"/>
</dbReference>
<keyword evidence="8" id="KW-0862">Zinc</keyword>
<dbReference type="SUPFAM" id="SSF57850">
    <property type="entry name" value="RING/U-box"/>
    <property type="match status" value="1"/>
</dbReference>
<comment type="catalytic activity">
    <reaction evidence="1">
        <text>S-ubiquitinyl-[E2 ubiquitin-conjugating enzyme]-L-cysteine + [acceptor protein]-L-lysine = [E2 ubiquitin-conjugating enzyme]-L-cysteine + N(6)-ubiquitinyl-[acceptor protein]-L-lysine.</text>
        <dbReference type="EC" id="2.3.2.27"/>
    </reaction>
</comment>
<feature type="region of interest" description="Disordered" evidence="10">
    <location>
        <begin position="58"/>
        <end position="79"/>
    </location>
</feature>
<dbReference type="InterPro" id="IPR039525">
    <property type="entry name" value="RNF126-like_zinc-ribbon"/>
</dbReference>
<feature type="compositionally biased region" description="Gly residues" evidence="10">
    <location>
        <begin position="438"/>
        <end position="450"/>
    </location>
</feature>
<dbReference type="GO" id="GO:0008270">
    <property type="term" value="F:zinc ion binding"/>
    <property type="evidence" value="ECO:0007669"/>
    <property type="project" value="UniProtKB-KW"/>
</dbReference>
<comment type="pathway">
    <text evidence="2">Protein modification; protein ubiquitination.</text>
</comment>
<evidence type="ECO:0000256" key="1">
    <source>
        <dbReference type="ARBA" id="ARBA00000900"/>
    </source>
</evidence>
<dbReference type="PROSITE" id="PS50089">
    <property type="entry name" value="ZF_RING_2"/>
    <property type="match status" value="1"/>
</dbReference>
<dbReference type="GO" id="GO:0006511">
    <property type="term" value="P:ubiquitin-dependent protein catabolic process"/>
    <property type="evidence" value="ECO:0007669"/>
    <property type="project" value="TreeGrafter"/>
</dbReference>
<feature type="region of interest" description="Disordered" evidence="10">
    <location>
        <begin position="402"/>
        <end position="471"/>
    </location>
</feature>
<accession>A0A8W7PPC5</accession>
<dbReference type="InterPro" id="IPR001841">
    <property type="entry name" value="Znf_RING"/>
</dbReference>
<dbReference type="Pfam" id="PF13639">
    <property type="entry name" value="zf-RING_2"/>
    <property type="match status" value="1"/>
</dbReference>
<keyword evidence="4" id="KW-0808">Transferase</keyword>
<feature type="compositionally biased region" description="Low complexity" evidence="10">
    <location>
        <begin position="402"/>
        <end position="437"/>
    </location>
</feature>
<feature type="compositionally biased region" description="Gly residues" evidence="10">
    <location>
        <begin position="148"/>
        <end position="183"/>
    </location>
</feature>
<evidence type="ECO:0000256" key="7">
    <source>
        <dbReference type="ARBA" id="ARBA00022786"/>
    </source>
</evidence>
<evidence type="ECO:0000256" key="5">
    <source>
        <dbReference type="ARBA" id="ARBA00022723"/>
    </source>
</evidence>
<keyword evidence="7" id="KW-0833">Ubl conjugation pathway</keyword>
<dbReference type="GO" id="GO:0000209">
    <property type="term" value="P:protein polyubiquitination"/>
    <property type="evidence" value="ECO:0007669"/>
    <property type="project" value="UniProtKB-ARBA"/>
</dbReference>
<dbReference type="PANTHER" id="PTHR45931">
    <property type="entry name" value="SI:CH211-59O9.10"/>
    <property type="match status" value="1"/>
</dbReference>
<dbReference type="Proteomes" id="UP000075882">
    <property type="component" value="Unassembled WGS sequence"/>
</dbReference>
<dbReference type="AlphaFoldDB" id="A0A8W7PPC5"/>
<proteinExistence type="predicted"/>
<dbReference type="EnsemblMetazoa" id="ACOM035463-RA">
    <property type="protein sequence ID" value="ACOM035463-PA.1"/>
    <property type="gene ID" value="ACOM035463"/>
</dbReference>
<feature type="compositionally biased region" description="Basic residues" evidence="10">
    <location>
        <begin position="191"/>
        <end position="200"/>
    </location>
</feature>
<dbReference type="Gene3D" id="3.30.40.10">
    <property type="entry name" value="Zinc/RING finger domain, C3HC4 (zinc finger)"/>
    <property type="match status" value="1"/>
</dbReference>
<dbReference type="Pfam" id="PF14369">
    <property type="entry name" value="Zn_ribbon_19"/>
    <property type="match status" value="1"/>
</dbReference>
<evidence type="ECO:0000256" key="4">
    <source>
        <dbReference type="ARBA" id="ARBA00022679"/>
    </source>
</evidence>
<dbReference type="GO" id="GO:0061630">
    <property type="term" value="F:ubiquitin protein ligase activity"/>
    <property type="evidence" value="ECO:0007669"/>
    <property type="project" value="UniProtKB-EC"/>
</dbReference>
<feature type="domain" description="RING-type" evidence="11">
    <location>
        <begin position="290"/>
        <end position="331"/>
    </location>
</feature>
<protein>
    <recommendedName>
        <fullName evidence="3">RING-type E3 ubiquitin transferase</fullName>
        <ecNumber evidence="3">2.3.2.27</ecNumber>
    </recommendedName>
</protein>
<reference evidence="12" key="1">
    <citation type="submission" date="2022-08" db="UniProtKB">
        <authorList>
            <consortium name="EnsemblMetazoa"/>
        </authorList>
    </citation>
    <scope>IDENTIFICATION</scope>
</reference>
<dbReference type="CDD" id="cd16667">
    <property type="entry name" value="RING-H2_RNF126-like"/>
    <property type="match status" value="1"/>
</dbReference>
<sequence>LVRAGAGRMEALVENAAAPPSRFYCHSCAIEIDRVSSEFTCPHCLEGFIEELPAAERSGAAGSTAAEQDFEQPSNLFDNPQISNEASITLIAIRLAGEIFTNSILSPFFRRNDGESAGAAGTGNGDHALFTVDDIPMDGSSGPSSGASGAGTDMGEGSAGGGSSSSSGSGGGGAGAAAAGGGDTRPSVRFTGRRGSRRRGVQNINHVDQILREILISVSGGGNGAGASGPMFFMGNPGDYAWGREGIDTIVTQLLNQMDNSGPPPLEKERIAAIPTVTISEEQVERKLQCSVCFEDFVVGESVRKLPCLHVYHEPCIIPWLELHGTCPICRNSLSPEESHTGAQPQDSSQSPTENSQQSTQQQTASQSDPSGRQNSNFLTFTIRPTMTNLLFDMGPPLTATSVPFSSPSPSSASGSGSAAGTGNSQPAAGSNANASGSAGGSAVSGGGNGSQASNSQRDEDGTIDNTLELD</sequence>
<evidence type="ECO:0000256" key="10">
    <source>
        <dbReference type="SAM" id="MobiDB-lite"/>
    </source>
</evidence>
<evidence type="ECO:0000256" key="9">
    <source>
        <dbReference type="PROSITE-ProRule" id="PRU00175"/>
    </source>
</evidence>
<dbReference type="GO" id="GO:0005634">
    <property type="term" value="C:nucleus"/>
    <property type="evidence" value="ECO:0007669"/>
    <property type="project" value="TreeGrafter"/>
</dbReference>